<dbReference type="GO" id="GO:0016779">
    <property type="term" value="F:nucleotidyltransferase activity"/>
    <property type="evidence" value="ECO:0007669"/>
    <property type="project" value="UniProtKB-KW"/>
</dbReference>
<keyword evidence="1" id="KW-0645">Protease</keyword>
<keyword evidence="8" id="KW-0511">Multifunctional enzyme</keyword>
<evidence type="ECO:0000259" key="11">
    <source>
        <dbReference type="PROSITE" id="PS50158"/>
    </source>
</evidence>
<dbReference type="Pfam" id="PF03732">
    <property type="entry name" value="Retrotrans_gag"/>
    <property type="match status" value="1"/>
</dbReference>
<dbReference type="InterPro" id="IPR043502">
    <property type="entry name" value="DNA/RNA_pol_sf"/>
</dbReference>
<dbReference type="CDD" id="cd00303">
    <property type="entry name" value="retropepsin_like"/>
    <property type="match status" value="1"/>
</dbReference>
<keyword evidence="4" id="KW-0540">Nuclease</keyword>
<dbReference type="GO" id="GO:0004190">
    <property type="term" value="F:aspartic-type endopeptidase activity"/>
    <property type="evidence" value="ECO:0007669"/>
    <property type="project" value="UniProtKB-KW"/>
</dbReference>
<dbReference type="GO" id="GO:0008270">
    <property type="term" value="F:zinc ion binding"/>
    <property type="evidence" value="ECO:0007669"/>
    <property type="project" value="UniProtKB-KW"/>
</dbReference>
<proteinExistence type="predicted"/>
<protein>
    <submittedName>
        <fullName evidence="12">Unnamed protein product</fullName>
    </submittedName>
</protein>
<dbReference type="InterPro" id="IPR041577">
    <property type="entry name" value="RT_RNaseH_2"/>
</dbReference>
<dbReference type="InterPro" id="IPR021109">
    <property type="entry name" value="Peptidase_aspartic_dom_sf"/>
</dbReference>
<keyword evidence="7" id="KW-0238">DNA-binding</keyword>
<evidence type="ECO:0000256" key="7">
    <source>
        <dbReference type="ARBA" id="ARBA00023125"/>
    </source>
</evidence>
<feature type="region of interest" description="Disordered" evidence="10">
    <location>
        <begin position="93"/>
        <end position="137"/>
    </location>
</feature>
<dbReference type="InterPro" id="IPR043128">
    <property type="entry name" value="Rev_trsase/Diguanyl_cyclase"/>
</dbReference>
<dbReference type="SMART" id="SM00343">
    <property type="entry name" value="ZnF_C2HC"/>
    <property type="match status" value="1"/>
</dbReference>
<feature type="compositionally biased region" description="Basic residues" evidence="10">
    <location>
        <begin position="1"/>
        <end position="18"/>
    </location>
</feature>
<dbReference type="Gene3D" id="2.40.70.10">
    <property type="entry name" value="Acid Proteases"/>
    <property type="match status" value="1"/>
</dbReference>
<evidence type="ECO:0000256" key="9">
    <source>
        <dbReference type="PROSITE-ProRule" id="PRU00047"/>
    </source>
</evidence>
<keyword evidence="6" id="KW-0378">Hydrolase</keyword>
<organism evidence="12 13">
    <name type="scientific">Phytophthora fragariaefolia</name>
    <dbReference type="NCBI Taxonomy" id="1490495"/>
    <lineage>
        <taxon>Eukaryota</taxon>
        <taxon>Sar</taxon>
        <taxon>Stramenopiles</taxon>
        <taxon>Oomycota</taxon>
        <taxon>Peronosporomycetes</taxon>
        <taxon>Peronosporales</taxon>
        <taxon>Peronosporaceae</taxon>
        <taxon>Phytophthora</taxon>
    </lineage>
</organism>
<keyword evidence="6" id="KW-0255">Endonuclease</keyword>
<keyword evidence="2" id="KW-0808">Transferase</keyword>
<dbReference type="Gene3D" id="3.10.20.370">
    <property type="match status" value="1"/>
</dbReference>
<dbReference type="PANTHER" id="PTHR37984">
    <property type="entry name" value="PROTEIN CBG26694"/>
    <property type="match status" value="1"/>
</dbReference>
<dbReference type="InterPro" id="IPR050951">
    <property type="entry name" value="Retrovirus_Pol_polyprotein"/>
</dbReference>
<keyword evidence="9" id="KW-0862">Zinc</keyword>
<comment type="caution">
    <text evidence="12">The sequence shown here is derived from an EMBL/GenBank/DDBJ whole genome shotgun (WGS) entry which is preliminary data.</text>
</comment>
<name>A0A9W6YFN7_9STRA</name>
<dbReference type="Gene3D" id="3.10.10.10">
    <property type="entry name" value="HIV Type 1 Reverse Transcriptase, subunit A, domain 1"/>
    <property type="match status" value="1"/>
</dbReference>
<evidence type="ECO:0000256" key="6">
    <source>
        <dbReference type="ARBA" id="ARBA00022759"/>
    </source>
</evidence>
<evidence type="ECO:0000256" key="5">
    <source>
        <dbReference type="ARBA" id="ARBA00022750"/>
    </source>
</evidence>
<dbReference type="PANTHER" id="PTHR37984:SF5">
    <property type="entry name" value="PROTEIN NYNRIN-LIKE"/>
    <property type="match status" value="1"/>
</dbReference>
<dbReference type="EMBL" id="BSXT01006084">
    <property type="protein sequence ID" value="GMF61931.1"/>
    <property type="molecule type" value="Genomic_DNA"/>
</dbReference>
<dbReference type="Pfam" id="PF17919">
    <property type="entry name" value="RT_RNaseH_2"/>
    <property type="match status" value="1"/>
</dbReference>
<gene>
    <name evidence="12" type="ORF">Pfra01_002698600</name>
</gene>
<keyword evidence="13" id="KW-1185">Reference proteome</keyword>
<keyword evidence="5" id="KW-0064">Aspartyl protease</keyword>
<sequence length="917" mass="104907">MARYKKGHNHSSKRKHQKARDVKVSSTSTPAPPPVTAIDTDLFFSPVEAEKIAKLQSDLLKQVETAKRVLVKFHKEVWGIKDDSVEDLMPVTRSRAGESESPNPRQRQVPRTAQTEAATPQEAQSEASSAGTTTPAPESMSMLQLMLCIAQQQQIYQNQMQTQLQMQMQQANSRFEQLLASQSERRKKDPPTYEGKFGEDLELWIFATEEYYANKRGIVVADTSDFVIMISSSLGKSVLNWYRAFSSDCDATGMPKTWQLFKTKLRERFHPKDFEYDLRERLFQLKQHGTIHEFVSSFQDLMSQSELDISEMEKRFYFQNGLHAETAKKVKELSPRFLHEVIEIATHFEFAHYGGLSDWQKSSTCNNCGQFGHIKPQCTSTKEMNHYVGGSFYAILEVSALAFKQDETPAEVSIFVDNGSSLNGVTEALAERLQLKITEHPDDMMTVRLGYNQTVQRPRRTVEKMLQIPDFSVACETFTVMPVPEDKDVLLGMKWIRENNPDIDWERLLLRPRNRTEEPPAHHLVVPNRPPARMIGGRRFKNANQNREIFHYYRQHGHTGAFGETKLISTKQFMKELRKGKGIEAVFVVNPHESEKAERLKQQGWEALVDNPAYEVLLNGAKAQSSTRSSKIGRRRWYRLESFALAPRHSVPQLFVSRNPWVGVKLRESDIPSTAFSTPDGLFEYLVTPMGLSGSPGTFNPLLQRVFSDLRDVMRIYFDDIYVFTQDTDDRTHGEALDRVLQRCQEQQLYVKLSKCQFCVEEIPCLGDFVGRNGVRMDPRVADSTDKEANGKLLGTKGLRPKETLHLSEHQLECFHELKRRLSTPPVLQLPDFKNPFGILMDASNFAIGGVLFQNEGGLEHPIAFTGRKMKPAELNYPVREQELLAIMHALRVWRVYLLDRPFTVETDHKGIEPILT</sequence>
<evidence type="ECO:0000256" key="1">
    <source>
        <dbReference type="ARBA" id="ARBA00022670"/>
    </source>
</evidence>
<dbReference type="OrthoDB" id="5563411at2759"/>
<dbReference type="Proteomes" id="UP001165121">
    <property type="component" value="Unassembled WGS sequence"/>
</dbReference>
<dbReference type="GO" id="GO:0003677">
    <property type="term" value="F:DNA binding"/>
    <property type="evidence" value="ECO:0007669"/>
    <property type="project" value="UniProtKB-KW"/>
</dbReference>
<dbReference type="Pfam" id="PF00078">
    <property type="entry name" value="RVT_1"/>
    <property type="match status" value="1"/>
</dbReference>
<dbReference type="CDD" id="cd01647">
    <property type="entry name" value="RT_LTR"/>
    <property type="match status" value="1"/>
</dbReference>
<dbReference type="SUPFAM" id="SSF57756">
    <property type="entry name" value="Retrovirus zinc finger-like domains"/>
    <property type="match status" value="1"/>
</dbReference>
<keyword evidence="3" id="KW-0548">Nucleotidyltransferase</keyword>
<dbReference type="GO" id="GO:0004519">
    <property type="term" value="F:endonuclease activity"/>
    <property type="evidence" value="ECO:0007669"/>
    <property type="project" value="UniProtKB-KW"/>
</dbReference>
<evidence type="ECO:0000256" key="2">
    <source>
        <dbReference type="ARBA" id="ARBA00022679"/>
    </source>
</evidence>
<evidence type="ECO:0000256" key="8">
    <source>
        <dbReference type="ARBA" id="ARBA00023268"/>
    </source>
</evidence>
<dbReference type="AlphaFoldDB" id="A0A9W6YFN7"/>
<feature type="compositionally biased region" description="Low complexity" evidence="10">
    <location>
        <begin position="112"/>
        <end position="134"/>
    </location>
</feature>
<dbReference type="CDD" id="cd09274">
    <property type="entry name" value="RNase_HI_RT_Ty3"/>
    <property type="match status" value="1"/>
</dbReference>
<dbReference type="InterPro" id="IPR000477">
    <property type="entry name" value="RT_dom"/>
</dbReference>
<reference evidence="12" key="1">
    <citation type="submission" date="2023-04" db="EMBL/GenBank/DDBJ databases">
        <title>Phytophthora fragariaefolia NBRC 109709.</title>
        <authorList>
            <person name="Ichikawa N."/>
            <person name="Sato H."/>
            <person name="Tonouchi N."/>
        </authorList>
    </citation>
    <scope>NUCLEOTIDE SEQUENCE</scope>
    <source>
        <strain evidence="12">NBRC 109709</strain>
    </source>
</reference>
<dbReference type="PROSITE" id="PS50158">
    <property type="entry name" value="ZF_CCHC"/>
    <property type="match status" value="1"/>
</dbReference>
<evidence type="ECO:0000256" key="4">
    <source>
        <dbReference type="ARBA" id="ARBA00022722"/>
    </source>
</evidence>
<evidence type="ECO:0000313" key="12">
    <source>
        <dbReference type="EMBL" id="GMF61931.1"/>
    </source>
</evidence>
<keyword evidence="9" id="KW-0863">Zinc-finger</keyword>
<feature type="compositionally biased region" description="Polar residues" evidence="10">
    <location>
        <begin position="100"/>
        <end position="111"/>
    </location>
</feature>
<dbReference type="InterPro" id="IPR005162">
    <property type="entry name" value="Retrotrans_gag_dom"/>
</dbReference>
<feature type="domain" description="CCHC-type" evidence="11">
    <location>
        <begin position="365"/>
        <end position="380"/>
    </location>
</feature>
<dbReference type="Pfam" id="PF13650">
    <property type="entry name" value="Asp_protease_2"/>
    <property type="match status" value="1"/>
</dbReference>
<dbReference type="GO" id="GO:0006508">
    <property type="term" value="P:proteolysis"/>
    <property type="evidence" value="ECO:0007669"/>
    <property type="project" value="UniProtKB-KW"/>
</dbReference>
<dbReference type="InterPro" id="IPR036875">
    <property type="entry name" value="Znf_CCHC_sf"/>
</dbReference>
<evidence type="ECO:0000313" key="13">
    <source>
        <dbReference type="Proteomes" id="UP001165121"/>
    </source>
</evidence>
<evidence type="ECO:0000256" key="10">
    <source>
        <dbReference type="SAM" id="MobiDB-lite"/>
    </source>
</evidence>
<dbReference type="Gene3D" id="3.30.70.270">
    <property type="match status" value="1"/>
</dbReference>
<evidence type="ECO:0000256" key="3">
    <source>
        <dbReference type="ARBA" id="ARBA00022695"/>
    </source>
</evidence>
<dbReference type="SUPFAM" id="SSF56672">
    <property type="entry name" value="DNA/RNA polymerases"/>
    <property type="match status" value="1"/>
</dbReference>
<dbReference type="InterPro" id="IPR001878">
    <property type="entry name" value="Znf_CCHC"/>
</dbReference>
<keyword evidence="9" id="KW-0479">Metal-binding</keyword>
<feature type="region of interest" description="Disordered" evidence="10">
    <location>
        <begin position="1"/>
        <end position="37"/>
    </location>
</feature>
<accession>A0A9W6YFN7</accession>